<evidence type="ECO:0000313" key="5">
    <source>
        <dbReference type="EMBL" id="MFC0548752.1"/>
    </source>
</evidence>
<evidence type="ECO:0000313" key="6">
    <source>
        <dbReference type="Proteomes" id="UP001589810"/>
    </source>
</evidence>
<dbReference type="Proteomes" id="UP001589810">
    <property type="component" value="Unassembled WGS sequence"/>
</dbReference>
<dbReference type="InterPro" id="IPR020449">
    <property type="entry name" value="Tscrpt_reg_AraC-type_HTH"/>
</dbReference>
<name>A0ABV6N840_9PSEU</name>
<accession>A0ABV6N840</accession>
<evidence type="ECO:0000259" key="4">
    <source>
        <dbReference type="PROSITE" id="PS01124"/>
    </source>
</evidence>
<dbReference type="PROSITE" id="PS01124">
    <property type="entry name" value="HTH_ARAC_FAMILY_2"/>
    <property type="match status" value="1"/>
</dbReference>
<dbReference type="SMART" id="SM00342">
    <property type="entry name" value="HTH_ARAC"/>
    <property type="match status" value="1"/>
</dbReference>
<keyword evidence="3" id="KW-0804">Transcription</keyword>
<dbReference type="PANTHER" id="PTHR46796">
    <property type="entry name" value="HTH-TYPE TRANSCRIPTIONAL ACTIVATOR RHAS-RELATED"/>
    <property type="match status" value="1"/>
</dbReference>
<gene>
    <name evidence="5" type="ORF">ACFFH7_45095</name>
</gene>
<dbReference type="InterPro" id="IPR050204">
    <property type="entry name" value="AraC_XylS_family_regulators"/>
</dbReference>
<dbReference type="SUPFAM" id="SSF46689">
    <property type="entry name" value="Homeodomain-like"/>
    <property type="match status" value="2"/>
</dbReference>
<evidence type="ECO:0000256" key="1">
    <source>
        <dbReference type="ARBA" id="ARBA00023015"/>
    </source>
</evidence>
<dbReference type="PANTHER" id="PTHR46796:SF6">
    <property type="entry name" value="ARAC SUBFAMILY"/>
    <property type="match status" value="1"/>
</dbReference>
<dbReference type="EMBL" id="JBHLUD010000019">
    <property type="protein sequence ID" value="MFC0548752.1"/>
    <property type="molecule type" value="Genomic_DNA"/>
</dbReference>
<comment type="caution">
    <text evidence="5">The sequence shown here is derived from an EMBL/GenBank/DDBJ whole genome shotgun (WGS) entry which is preliminary data.</text>
</comment>
<dbReference type="PRINTS" id="PR00032">
    <property type="entry name" value="HTHARAC"/>
</dbReference>
<evidence type="ECO:0000256" key="3">
    <source>
        <dbReference type="ARBA" id="ARBA00023163"/>
    </source>
</evidence>
<organism evidence="5 6">
    <name type="scientific">Kutzneria chonburiensis</name>
    <dbReference type="NCBI Taxonomy" id="1483604"/>
    <lineage>
        <taxon>Bacteria</taxon>
        <taxon>Bacillati</taxon>
        <taxon>Actinomycetota</taxon>
        <taxon>Actinomycetes</taxon>
        <taxon>Pseudonocardiales</taxon>
        <taxon>Pseudonocardiaceae</taxon>
        <taxon>Kutzneria</taxon>
    </lineage>
</organism>
<dbReference type="Pfam" id="PF12833">
    <property type="entry name" value="HTH_18"/>
    <property type="match status" value="1"/>
</dbReference>
<feature type="domain" description="HTH araC/xylS-type" evidence="4">
    <location>
        <begin position="215"/>
        <end position="313"/>
    </location>
</feature>
<reference evidence="5 6" key="1">
    <citation type="submission" date="2024-09" db="EMBL/GenBank/DDBJ databases">
        <authorList>
            <person name="Sun Q."/>
            <person name="Mori K."/>
        </authorList>
    </citation>
    <scope>NUCLEOTIDE SEQUENCE [LARGE SCALE GENOMIC DNA]</scope>
    <source>
        <strain evidence="5 6">TBRC 1432</strain>
    </source>
</reference>
<proteinExistence type="predicted"/>
<dbReference type="InterPro" id="IPR018060">
    <property type="entry name" value="HTH_AraC"/>
</dbReference>
<protein>
    <submittedName>
        <fullName evidence="5">Helix-turn-helix domain-containing protein</fullName>
    </submittedName>
</protein>
<keyword evidence="1" id="KW-0805">Transcription regulation</keyword>
<dbReference type="Gene3D" id="1.10.10.60">
    <property type="entry name" value="Homeodomain-like"/>
    <property type="match status" value="2"/>
</dbReference>
<dbReference type="RefSeq" id="WP_273941833.1">
    <property type="nucleotide sequence ID" value="NZ_CP097263.1"/>
</dbReference>
<sequence length="315" mass="34357">MPDIGAARVPVGGGSMSHSEALAGVLDADRALPSQRLAGSDDLGWRSMLARTYHDPSVADEFETAPTAALLVVVVTKGMYTIEARSGGQWRSAAYQPGAAGVTSPLRSSALRWRAKSADPLHSVHMYLYPDLVDEISHEMGGMGMLRPHELPDSLTVDDPFVTAAGYAIAQAVERRAASLYADSLAHALTTHLLCAVQSRRLDEPRTMLGRTELRALLGYLRENLHTDVTLDDLAAQADMSKYHLLRSFKRATGTTPHRYLVRLRMRRAASLLRSSSQTVQQVMLACGYQSAAQFSAAFRREYGCAPGQYRRVVG</sequence>
<keyword evidence="2" id="KW-0238">DNA-binding</keyword>
<evidence type="ECO:0000256" key="2">
    <source>
        <dbReference type="ARBA" id="ARBA00023125"/>
    </source>
</evidence>
<dbReference type="InterPro" id="IPR009057">
    <property type="entry name" value="Homeodomain-like_sf"/>
</dbReference>
<keyword evidence="6" id="KW-1185">Reference proteome</keyword>